<dbReference type="GO" id="GO:0003700">
    <property type="term" value="F:DNA-binding transcription factor activity"/>
    <property type="evidence" value="ECO:0007669"/>
    <property type="project" value="InterPro"/>
</dbReference>
<evidence type="ECO:0000313" key="5">
    <source>
        <dbReference type="EMBL" id="SCX95192.1"/>
    </source>
</evidence>
<dbReference type="PRINTS" id="PR00037">
    <property type="entry name" value="HTHLACR"/>
</dbReference>
<proteinExistence type="predicted"/>
<evidence type="ECO:0000256" key="1">
    <source>
        <dbReference type="ARBA" id="ARBA00023015"/>
    </source>
</evidence>
<organism evidence="5 6">
    <name type="scientific">Butyrivibrio hungatei</name>
    <dbReference type="NCBI Taxonomy" id="185008"/>
    <lineage>
        <taxon>Bacteria</taxon>
        <taxon>Bacillati</taxon>
        <taxon>Bacillota</taxon>
        <taxon>Clostridia</taxon>
        <taxon>Lachnospirales</taxon>
        <taxon>Lachnospiraceae</taxon>
        <taxon>Butyrivibrio</taxon>
    </lineage>
</organism>
<evidence type="ECO:0000256" key="2">
    <source>
        <dbReference type="ARBA" id="ARBA00023125"/>
    </source>
</evidence>
<dbReference type="PROSITE" id="PS51000">
    <property type="entry name" value="HTH_DEOR_2"/>
    <property type="match status" value="1"/>
</dbReference>
<protein>
    <submittedName>
        <fullName evidence="5">Transcriptional regulator, DeoR family</fullName>
    </submittedName>
</protein>
<accession>A0A1G5BYC7</accession>
<dbReference type="Pfam" id="PF00455">
    <property type="entry name" value="DeoRC"/>
    <property type="match status" value="1"/>
</dbReference>
<dbReference type="SMART" id="SM01134">
    <property type="entry name" value="DeoRC"/>
    <property type="match status" value="1"/>
</dbReference>
<dbReference type="InterPro" id="IPR036388">
    <property type="entry name" value="WH-like_DNA-bd_sf"/>
</dbReference>
<dbReference type="SUPFAM" id="SSF46785">
    <property type="entry name" value="Winged helix' DNA-binding domain"/>
    <property type="match status" value="1"/>
</dbReference>
<keyword evidence="3" id="KW-0804">Transcription</keyword>
<dbReference type="Gene3D" id="3.40.50.1360">
    <property type="match status" value="1"/>
</dbReference>
<evidence type="ECO:0000259" key="4">
    <source>
        <dbReference type="PROSITE" id="PS51000"/>
    </source>
</evidence>
<dbReference type="EMBL" id="FMUR01000005">
    <property type="protein sequence ID" value="SCX95192.1"/>
    <property type="molecule type" value="Genomic_DNA"/>
</dbReference>
<dbReference type="AlphaFoldDB" id="A0A1G5BYC7"/>
<evidence type="ECO:0000313" key="6">
    <source>
        <dbReference type="Proteomes" id="UP000183047"/>
    </source>
</evidence>
<reference evidence="6" key="1">
    <citation type="submission" date="2016-10" db="EMBL/GenBank/DDBJ databases">
        <authorList>
            <person name="Varghese N."/>
            <person name="Submissions S."/>
        </authorList>
    </citation>
    <scope>NUCLEOTIDE SEQUENCE [LARGE SCALE GENOMIC DNA]</scope>
    <source>
        <strain evidence="6">XBD2006</strain>
    </source>
</reference>
<dbReference type="InterPro" id="IPR014036">
    <property type="entry name" value="DeoR-like_C"/>
</dbReference>
<keyword evidence="6" id="KW-1185">Reference proteome</keyword>
<name>A0A1G5BYC7_9FIRM</name>
<dbReference type="Proteomes" id="UP000183047">
    <property type="component" value="Unassembled WGS sequence"/>
</dbReference>
<evidence type="ECO:0000256" key="3">
    <source>
        <dbReference type="ARBA" id="ARBA00023163"/>
    </source>
</evidence>
<dbReference type="PROSITE" id="PS00894">
    <property type="entry name" value="HTH_DEOR_1"/>
    <property type="match status" value="1"/>
</dbReference>
<gene>
    <name evidence="5" type="ORF">SAMN02910451_00882</name>
</gene>
<dbReference type="PANTHER" id="PTHR30363">
    <property type="entry name" value="HTH-TYPE TRANSCRIPTIONAL REGULATOR SRLR-RELATED"/>
    <property type="match status" value="1"/>
</dbReference>
<dbReference type="GO" id="GO:0003677">
    <property type="term" value="F:DNA binding"/>
    <property type="evidence" value="ECO:0007669"/>
    <property type="project" value="UniProtKB-KW"/>
</dbReference>
<keyword evidence="2" id="KW-0238">DNA-binding</keyword>
<dbReference type="SUPFAM" id="SSF100950">
    <property type="entry name" value="NagB/RpiA/CoA transferase-like"/>
    <property type="match status" value="1"/>
</dbReference>
<dbReference type="InterPro" id="IPR018356">
    <property type="entry name" value="Tscrpt_reg_HTH_DeoR_CS"/>
</dbReference>
<dbReference type="InterPro" id="IPR037171">
    <property type="entry name" value="NagB/RpiA_transferase-like"/>
</dbReference>
<dbReference type="PANTHER" id="PTHR30363:SF56">
    <property type="entry name" value="TRANSCRIPTIONAL REGULATOR, DEOR FAMILY"/>
    <property type="match status" value="1"/>
</dbReference>
<dbReference type="InterPro" id="IPR050313">
    <property type="entry name" value="Carb_Metab_HTH_regulators"/>
</dbReference>
<feature type="domain" description="HTH deoR-type" evidence="4">
    <location>
        <begin position="3"/>
        <end position="58"/>
    </location>
</feature>
<sequence length="250" mass="27938">MLTEERRARIVDIVNEKKAVSVNELIELLDTSAATIRRDISALDRSRKLIKVFGGATALASRNVDTKEDAVKMKVQRNVREKDAISKFAAELIEDDDFVYIDAGTTTLAMIEYLTNHNAKYITNGVVHARRLMDKGFETIMIGGRLKASTEAAVGTDCVEFIRKYHFTKAFMGTNGISVHAGFTTPDVDEAMIKTAAIKHAYRSYVLADHTKFDKVNSVTFADIKECSVITDRLTAKEYVNHTEVFICCK</sequence>
<dbReference type="RefSeq" id="WP_074461618.1">
    <property type="nucleotide sequence ID" value="NZ_FMUR01000005.1"/>
</dbReference>
<dbReference type="InterPro" id="IPR036390">
    <property type="entry name" value="WH_DNA-bd_sf"/>
</dbReference>
<dbReference type="OrthoDB" id="9797223at2"/>
<dbReference type="SMART" id="SM00420">
    <property type="entry name" value="HTH_DEOR"/>
    <property type="match status" value="1"/>
</dbReference>
<keyword evidence="1" id="KW-0805">Transcription regulation</keyword>
<dbReference type="Pfam" id="PF08220">
    <property type="entry name" value="HTH_DeoR"/>
    <property type="match status" value="1"/>
</dbReference>
<dbReference type="Gene3D" id="1.10.10.10">
    <property type="entry name" value="Winged helix-like DNA-binding domain superfamily/Winged helix DNA-binding domain"/>
    <property type="match status" value="1"/>
</dbReference>
<dbReference type="InterPro" id="IPR001034">
    <property type="entry name" value="DeoR_HTH"/>
</dbReference>